<evidence type="ECO:0000256" key="1">
    <source>
        <dbReference type="SAM" id="MobiDB-lite"/>
    </source>
</evidence>
<evidence type="ECO:0000313" key="2">
    <source>
        <dbReference type="EMBL" id="EOD68798.1"/>
    </source>
</evidence>
<dbReference type="AlphaFoldDB" id="R1GBU2"/>
<feature type="region of interest" description="Disordered" evidence="1">
    <location>
        <begin position="63"/>
        <end position="296"/>
    </location>
</feature>
<proteinExistence type="predicted"/>
<sequence>MSSPASRWPSVRAASGATTSGTPLVVAPDAARTDGHLLAGLLGHAGPDERGGVHEADVVAGEQPGEQVAVGAGRVRCDDQRHAVGQGQEQLGNGRGQPQHRPGRHRDRPDRVGEFPVGHARQGPAVRGHGRRVGQGQEQLGNGRGQPQHRPGRHRDRPDRVGEFPVGHARQGPAVRGHGRRVRVDGHRDGVGDPLGTQHQFRVGDVRGDGGAGQPAAEDRGREVRAARGGHGDRVTRSGPGVGQQGRDRGRGAPEIPVGRRAFAGHDRGRTRVFRDVPGDRGEDGVRSGGSRGRVEHGVVGGAPVVQLAQRPVRRARRRDQQGVVALQQQLDLAAVEHLGAVDGLDPALLRRGQDDELEVELAVPRVDFDDFGGRAAEARRGPPAEGQVVEHVPEHRGAPGRTGALDLRQQDVHRHVRMRDGLEEQVPHAAAEHPERLGRVDPHAQRDDVDVVADRALGLLAADVHREPDGEVVAGAVGVQQQVVGGEQHDDVGCLEFLLQRGDDVLGGRGERADELLAAQGRLRAFLAAAPQAGSPGVEAAQVFAPEREALRLRLGLRPERDGRAGVREVTGEHRVVGGGEFLQEDRHRRAVEDEVVHGHADRVVLGAVVQADAQQRRSVQSERPGDQLPQPAFDVGAAFAFEADREGREHRLGEPGVVGVEDRSQGVVAAHQLGDGFLQDGPVQPARHPQRDARHVVDAFAGHQPFEQPEPFFLAGRRNLSGRHGRSLREGLRR</sequence>
<protein>
    <submittedName>
        <fullName evidence="2">Uncharacterized protein</fullName>
    </submittedName>
</protein>
<dbReference type="Proteomes" id="UP000014139">
    <property type="component" value="Unassembled WGS sequence"/>
</dbReference>
<feature type="compositionally biased region" description="Basic and acidic residues" evidence="1">
    <location>
        <begin position="264"/>
        <end position="286"/>
    </location>
</feature>
<name>R1GBU2_9PSEU</name>
<comment type="caution">
    <text evidence="2">The sequence shown here is derived from an EMBL/GenBank/DDBJ whole genome shotgun (WGS) entry which is preliminary data.</text>
</comment>
<dbReference type="EMBL" id="AOUO01000116">
    <property type="protein sequence ID" value="EOD68798.1"/>
    <property type="molecule type" value="Genomic_DNA"/>
</dbReference>
<feature type="compositionally biased region" description="Basic and acidic residues" evidence="1">
    <location>
        <begin position="182"/>
        <end position="191"/>
    </location>
</feature>
<gene>
    <name evidence="2" type="ORF">H480_09633</name>
</gene>
<accession>R1GBU2</accession>
<feature type="compositionally biased region" description="Basic and acidic residues" evidence="1">
    <location>
        <begin position="217"/>
        <end position="236"/>
    </location>
</feature>
<organism evidence="2 3">
    <name type="scientific">Amycolatopsis vancoresmycina DSM 44592</name>
    <dbReference type="NCBI Taxonomy" id="1292037"/>
    <lineage>
        <taxon>Bacteria</taxon>
        <taxon>Bacillati</taxon>
        <taxon>Actinomycetota</taxon>
        <taxon>Actinomycetes</taxon>
        <taxon>Pseudonocardiales</taxon>
        <taxon>Pseudonocardiaceae</taxon>
        <taxon>Amycolatopsis</taxon>
    </lineage>
</organism>
<evidence type="ECO:0000313" key="3">
    <source>
        <dbReference type="Proteomes" id="UP000014139"/>
    </source>
</evidence>
<keyword evidence="3" id="KW-1185">Reference proteome</keyword>
<feature type="region of interest" description="Disordered" evidence="1">
    <location>
        <begin position="375"/>
        <end position="407"/>
    </location>
</feature>
<reference evidence="2 3" key="1">
    <citation type="submission" date="2013-02" db="EMBL/GenBank/DDBJ databases">
        <title>Draft genome sequence of Amycolatopsis vancoresmycina strain DSM 44592T.</title>
        <authorList>
            <person name="Kumar S."/>
            <person name="Kaur N."/>
            <person name="Kaur C."/>
            <person name="Raghava G.P.S."/>
            <person name="Mayilraj S."/>
        </authorList>
    </citation>
    <scope>NUCLEOTIDE SEQUENCE [LARGE SCALE GENOMIC DNA]</scope>
    <source>
        <strain evidence="2 3">DSM 44592</strain>
    </source>
</reference>
<feature type="region of interest" description="Disordered" evidence="1">
    <location>
        <begin position="1"/>
        <end position="26"/>
    </location>
</feature>